<dbReference type="InterPro" id="IPR049948">
    <property type="entry name" value="Cu_Am_ox_TPQ-bd"/>
</dbReference>
<evidence type="ECO:0000256" key="7">
    <source>
        <dbReference type="ARBA" id="ARBA00022772"/>
    </source>
</evidence>
<dbReference type="InterPro" id="IPR015798">
    <property type="entry name" value="Cu_amine_oxidase_C"/>
</dbReference>
<evidence type="ECO:0000256" key="13">
    <source>
        <dbReference type="PIRSR" id="PIRSR600269-50"/>
    </source>
</evidence>
<evidence type="ECO:0000256" key="9">
    <source>
        <dbReference type="ARBA" id="ARBA00023008"/>
    </source>
</evidence>
<evidence type="ECO:0000259" key="18">
    <source>
        <dbReference type="Pfam" id="PF02727"/>
    </source>
</evidence>
<feature type="domain" description="Copper amine oxidase N2-terminal" evidence="18">
    <location>
        <begin position="349"/>
        <end position="433"/>
    </location>
</feature>
<feature type="transmembrane region" description="Helical" evidence="16">
    <location>
        <begin position="196"/>
        <end position="214"/>
    </location>
</feature>
<dbReference type="GO" id="GO:0005507">
    <property type="term" value="F:copper ion binding"/>
    <property type="evidence" value="ECO:0007669"/>
    <property type="project" value="InterPro"/>
</dbReference>
<dbReference type="GO" id="GO:0008168">
    <property type="term" value="F:methyltransferase activity"/>
    <property type="evidence" value="ECO:0007669"/>
    <property type="project" value="InterPro"/>
</dbReference>
<dbReference type="Proteomes" id="UP000825438">
    <property type="component" value="Chromosome I"/>
</dbReference>
<evidence type="ECO:0000256" key="2">
    <source>
        <dbReference type="ARBA" id="ARBA00001936"/>
    </source>
</evidence>
<dbReference type="FunFam" id="3.10.450.40:FF:000014">
    <property type="entry name" value="Peroxisomal primary amine oxidase"/>
    <property type="match status" value="1"/>
</dbReference>
<dbReference type="PANTHER" id="PTHR10638:SF86">
    <property type="entry name" value="COPPER AMINE OXIDASE 1-RELATED"/>
    <property type="match status" value="1"/>
</dbReference>
<protein>
    <recommendedName>
        <fullName evidence="15">Amine oxidase</fullName>
        <ecNumber evidence="15">1.4.3.-</ecNumber>
    </recommendedName>
</protein>
<dbReference type="EC" id="1.4.3.-" evidence="15"/>
<comment type="cofactor">
    <cofactor evidence="15">
        <name>Cu cation</name>
        <dbReference type="ChEBI" id="CHEBI:23378"/>
    </cofactor>
    <text evidence="15">Contains 1 topaquinone per subunit.</text>
</comment>
<keyword evidence="16" id="KW-0812">Transmembrane</keyword>
<dbReference type="CDD" id="cd18090">
    <property type="entry name" value="Arginine_MT_Sfm1"/>
    <property type="match status" value="1"/>
</dbReference>
<reference evidence="20" key="1">
    <citation type="submission" date="2021-06" db="EMBL/GenBank/DDBJ databases">
        <title>Candida auris outbreak in lebanese hospital.</title>
        <authorList>
            <person name="Finianos M."/>
        </authorList>
    </citation>
    <scope>NUCLEOTIDE SEQUENCE</scope>
    <source>
        <strain evidence="20">CA7LBN</strain>
    </source>
</reference>
<feature type="active site" description="Proton acceptor" evidence="13">
    <location>
        <position position="651"/>
    </location>
</feature>
<dbReference type="SUPFAM" id="SSF49998">
    <property type="entry name" value="Amine oxidase catalytic domain"/>
    <property type="match status" value="1"/>
</dbReference>
<comment type="PTM">
    <text evidence="14 15">Topaquinone (TPQ) is generated by copper-dependent autoxidation of a specific tyrosyl residue.</text>
</comment>
<dbReference type="EMBL" id="CP076749">
    <property type="protein sequence ID" value="QWW22373.1"/>
    <property type="molecule type" value="Genomic_DNA"/>
</dbReference>
<comment type="cofactor">
    <cofactor evidence="2">
        <name>Mn(2+)</name>
        <dbReference type="ChEBI" id="CHEBI:29035"/>
    </cofactor>
</comment>
<evidence type="ECO:0000256" key="16">
    <source>
        <dbReference type="SAM" id="Phobius"/>
    </source>
</evidence>
<evidence type="ECO:0000313" key="20">
    <source>
        <dbReference type="EMBL" id="QWW22373.1"/>
    </source>
</evidence>
<keyword evidence="16" id="KW-1133">Transmembrane helix</keyword>
<gene>
    <name evidence="20" type="ORF">CA7LBN_001119</name>
</gene>
<feature type="domain" description="Copper amine oxidase catalytic" evidence="17">
    <location>
        <begin position="574"/>
        <end position="990"/>
    </location>
</feature>
<feature type="transmembrane region" description="Helical" evidence="16">
    <location>
        <begin position="235"/>
        <end position="262"/>
    </location>
</feature>
<keyword evidence="7 13" id="KW-0801">TPQ</keyword>
<evidence type="ECO:0000256" key="14">
    <source>
        <dbReference type="PIRSR" id="PIRSR600269-51"/>
    </source>
</evidence>
<organism evidence="20">
    <name type="scientific">Candidozyma auris</name>
    <name type="common">Yeast</name>
    <name type="synonym">Candida auris</name>
    <dbReference type="NCBI Taxonomy" id="498019"/>
    <lineage>
        <taxon>Eukaryota</taxon>
        <taxon>Fungi</taxon>
        <taxon>Dikarya</taxon>
        <taxon>Ascomycota</taxon>
        <taxon>Saccharomycotina</taxon>
        <taxon>Pichiomycetes</taxon>
        <taxon>Metschnikowiaceae</taxon>
        <taxon>Candidozyma</taxon>
    </lineage>
</organism>
<comment type="cofactor">
    <cofactor evidence="3">
        <name>Zn(2+)</name>
        <dbReference type="ChEBI" id="CHEBI:29105"/>
    </cofactor>
</comment>
<accession>A0A8F3AF62</accession>
<dbReference type="GO" id="GO:0048038">
    <property type="term" value="F:quinone binding"/>
    <property type="evidence" value="ECO:0007669"/>
    <property type="project" value="InterPro"/>
</dbReference>
<feature type="transmembrane region" description="Helical" evidence="16">
    <location>
        <begin position="85"/>
        <end position="106"/>
    </location>
</feature>
<comment type="subunit">
    <text evidence="5">Homodimer.</text>
</comment>
<feature type="active site" description="Schiff-base intermediate with substrate; via topaquinone" evidence="13">
    <location>
        <position position="737"/>
    </location>
</feature>
<dbReference type="PANTHER" id="PTHR10638">
    <property type="entry name" value="COPPER AMINE OXIDASE"/>
    <property type="match status" value="1"/>
</dbReference>
<dbReference type="FunFam" id="2.70.98.20:FF:000001">
    <property type="entry name" value="Amine oxidase"/>
    <property type="match status" value="1"/>
</dbReference>
<feature type="transmembrane region" description="Helical" evidence="16">
    <location>
        <begin position="39"/>
        <end position="65"/>
    </location>
</feature>
<keyword evidence="8 15" id="KW-0560">Oxidoreductase</keyword>
<evidence type="ECO:0000256" key="6">
    <source>
        <dbReference type="ARBA" id="ARBA00022723"/>
    </source>
</evidence>
<dbReference type="Pfam" id="PF01179">
    <property type="entry name" value="Cu_amine_oxid"/>
    <property type="match status" value="1"/>
</dbReference>
<evidence type="ECO:0000256" key="12">
    <source>
        <dbReference type="ARBA" id="ARBA00048032"/>
    </source>
</evidence>
<evidence type="ECO:0000256" key="3">
    <source>
        <dbReference type="ARBA" id="ARBA00001947"/>
    </source>
</evidence>
<feature type="transmembrane region" description="Helical" evidence="16">
    <location>
        <begin position="154"/>
        <end position="176"/>
    </location>
</feature>
<comment type="catalytic activity">
    <reaction evidence="12">
        <text>a primary methyl amine + O2 + H2O = an aldehyde + H2O2 + NH4(+)</text>
        <dbReference type="Rhea" id="RHEA:16153"/>
        <dbReference type="ChEBI" id="CHEBI:15377"/>
        <dbReference type="ChEBI" id="CHEBI:15379"/>
        <dbReference type="ChEBI" id="CHEBI:16240"/>
        <dbReference type="ChEBI" id="CHEBI:17478"/>
        <dbReference type="ChEBI" id="CHEBI:28938"/>
        <dbReference type="ChEBI" id="CHEBI:228804"/>
        <dbReference type="EC" id="1.4.3.21"/>
    </reaction>
</comment>
<name>A0A8F3AF62_CANAR</name>
<keyword evidence="11" id="KW-0464">Manganese</keyword>
<dbReference type="GO" id="GO:0009308">
    <property type="term" value="P:amine metabolic process"/>
    <property type="evidence" value="ECO:0007669"/>
    <property type="project" value="UniProtKB-UniRule"/>
</dbReference>
<comment type="cofactor">
    <cofactor evidence="1">
        <name>Cu cation</name>
        <dbReference type="ChEBI" id="CHEBI:23378"/>
    </cofactor>
</comment>
<evidence type="ECO:0000259" key="17">
    <source>
        <dbReference type="Pfam" id="PF01179"/>
    </source>
</evidence>
<dbReference type="InterPro" id="IPR000269">
    <property type="entry name" value="Cu_amine_oxidase"/>
</dbReference>
<evidence type="ECO:0000256" key="8">
    <source>
        <dbReference type="ARBA" id="ARBA00023002"/>
    </source>
</evidence>
<dbReference type="AlphaFoldDB" id="A0A8F3AF62"/>
<keyword evidence="6 15" id="KW-0479">Metal-binding</keyword>
<dbReference type="Pfam" id="PF02727">
    <property type="entry name" value="Cu_amine_oxidN2"/>
    <property type="match status" value="1"/>
</dbReference>
<dbReference type="Pfam" id="PF02728">
    <property type="entry name" value="Cu_amine_oxidN3"/>
    <property type="match status" value="1"/>
</dbReference>
<dbReference type="InterPro" id="IPR015800">
    <property type="entry name" value="Cu_amine_oxidase_N2"/>
</dbReference>
<evidence type="ECO:0000256" key="5">
    <source>
        <dbReference type="ARBA" id="ARBA00011738"/>
    </source>
</evidence>
<dbReference type="InterPro" id="IPR015802">
    <property type="entry name" value="Cu_amine_oxidase_N3"/>
</dbReference>
<feature type="domain" description="Copper amine oxidase N3-terminal" evidence="19">
    <location>
        <begin position="440"/>
        <end position="541"/>
    </location>
</feature>
<dbReference type="PROSITE" id="PS01164">
    <property type="entry name" value="COPPER_AMINE_OXID_1"/>
    <property type="match status" value="1"/>
</dbReference>
<feature type="transmembrane region" description="Helical" evidence="16">
    <location>
        <begin position="6"/>
        <end position="27"/>
    </location>
</feature>
<proteinExistence type="inferred from homology"/>
<comment type="similarity">
    <text evidence="4 15">Belongs to the copper/topaquinone oxidase family.</text>
</comment>
<sequence>MNFHQSGLHALLTLASIASSLTMLYAYKGLPLKRARINCIFITIVSSSAIYALACAIMPSGVLIPTPDFDFASAPISSVEDILRHAIRVSHSLGIVALAFILGLYYSIGSSTEKGLECLDDSLYHGRGQESGEKLYRAVHFNHTKHRSVRFQDFLGNCFTMTGILSCFVAFWPANWLLAFSHTIYEYHGCSIVTDHILWSMFAFALAKTCFTCIKNLSVPCRSFSNGVQVWTNFCWLYGTGLIVVAGVFWALASDVMMVYMYKATALIQQNQRLDSVIVAGIPKQFNFVTSAMAEFLLDNVFSHQSSESVALSEVLQQSISVFARAMDDSIWIIMLWIAVTSPPVSPPHPLDPLTTQEIKAVSQVVRSHYKDTNVIFNTITLREPTKKIYYDWKEKNGFKPPRLAYFVVTENSHVGVHEGVVDIPSLTVVESKATSGVQPILTPQDLQSTEEIVRNDPRVIEQCIISGIPKEDMKNVYCDAWTIGYDERWGSSRRLQQALMYWRSHEDDSHYSHPLDFCPIVDMNEGKVVFIDIPARRRKVSKHKHSSFHPKHISEKFGTKENPSGFRNDAKPINITQPDGVSFTMDGNVMQWSNFNFHIGFNYREGIVLSDMNYNDHGKMRPMFHRISLSEMIVPYGCPDYPHQRKHALDIGEYGAGLCTNPLSLGCDCKGVIHYLDAHFTDKEGEPLTIKNAVCIHEEDDGVLFKHSDFRDDFRTTVVTRGKRLIISQIFTAANYEYCLYWILRQDGTIKLEIRLTGILNTYICAEGEETGPWGTQVYPQVNAHNHQHLFSLRLDPRIDGDNNSAATSDSISGPGATGSPENAYGNAFCAEKTVFKSVKDSLTHPTFARTWDIFNPTHINPYSGKPSSYKLVSTFTPPLLAKDGSLVKKRAPWAAWTTQVVPYKDEGLGYGRLYPSGDHVAQWSGDGSRGMREWIGDGKDVIENTDILFFHTFGITHFPAPEDFPVMPTEIFDLMLRPRHFFTENPCLDVKPSYARTTTEVKAGKHMEEGFSEWVILEYSQILREVGPDNLILTSLPDGTTEKDIPQRLLDIGLRWTTKECVTIDGGIDCSKVCLLDPAATTDLVPEDRSKFEYFVFGGILGSHPRIDRTGILREKYGFAGRRLGELQMTTDTAIRVTQSIIEEQKQFENIKFIDYPEIKFSKHESTEMPFRYVMDSKDEPILPSGMLELIKHDAEQSIDDLLVE</sequence>
<dbReference type="Gene3D" id="2.70.98.20">
    <property type="entry name" value="Copper amine oxidase, catalytic domain"/>
    <property type="match status" value="1"/>
</dbReference>
<keyword evidence="16" id="KW-0472">Membrane</keyword>
<dbReference type="Gene3D" id="3.10.450.40">
    <property type="match status" value="2"/>
</dbReference>
<evidence type="ECO:0000256" key="15">
    <source>
        <dbReference type="RuleBase" id="RU000672"/>
    </source>
</evidence>
<evidence type="ECO:0000256" key="1">
    <source>
        <dbReference type="ARBA" id="ARBA00001935"/>
    </source>
</evidence>
<feature type="modified residue" description="2',4',5'-topaquinone" evidence="14">
    <location>
        <position position="737"/>
    </location>
</feature>
<evidence type="ECO:0000259" key="19">
    <source>
        <dbReference type="Pfam" id="PF02728"/>
    </source>
</evidence>
<dbReference type="InterPro" id="IPR049947">
    <property type="entry name" value="Cu_Am_Ox_Cu-bd"/>
</dbReference>
<dbReference type="Pfam" id="PF04252">
    <property type="entry name" value="SFM1-like"/>
    <property type="match status" value="1"/>
</dbReference>
<dbReference type="InterPro" id="IPR036460">
    <property type="entry name" value="Cu_amine_oxidase_C_sf"/>
</dbReference>
<keyword evidence="9 15" id="KW-0186">Copper</keyword>
<evidence type="ECO:0000256" key="11">
    <source>
        <dbReference type="ARBA" id="ARBA00023211"/>
    </source>
</evidence>
<evidence type="ECO:0000256" key="10">
    <source>
        <dbReference type="ARBA" id="ARBA00023157"/>
    </source>
</evidence>
<dbReference type="GO" id="GO:0008131">
    <property type="term" value="F:primary methylamine oxidase activity"/>
    <property type="evidence" value="ECO:0007669"/>
    <property type="project" value="UniProtKB-EC"/>
</dbReference>
<dbReference type="InterPro" id="IPR016182">
    <property type="entry name" value="Cu_amine_oxidase_N-reg"/>
</dbReference>
<evidence type="ECO:0000256" key="4">
    <source>
        <dbReference type="ARBA" id="ARBA00007983"/>
    </source>
</evidence>
<dbReference type="PROSITE" id="PS01165">
    <property type="entry name" value="COPPER_AMINE_OXID_2"/>
    <property type="match status" value="1"/>
</dbReference>
<keyword evidence="10" id="KW-1015">Disulfide bond</keyword>
<dbReference type="InterPro" id="IPR007364">
    <property type="entry name" value="SFM1-like"/>
</dbReference>
<dbReference type="SUPFAM" id="SSF54416">
    <property type="entry name" value="Amine oxidase N-terminal region"/>
    <property type="match status" value="2"/>
</dbReference>